<organism evidence="2 3">
    <name type="scientific">Bradyrhizobium aeschynomenes</name>
    <dbReference type="NCBI Taxonomy" id="2734909"/>
    <lineage>
        <taxon>Bacteria</taxon>
        <taxon>Pseudomonadati</taxon>
        <taxon>Pseudomonadota</taxon>
        <taxon>Alphaproteobacteria</taxon>
        <taxon>Hyphomicrobiales</taxon>
        <taxon>Nitrobacteraceae</taxon>
        <taxon>Bradyrhizobium</taxon>
    </lineage>
</organism>
<feature type="domain" description="DUF2241" evidence="1">
    <location>
        <begin position="3"/>
        <end position="71"/>
    </location>
</feature>
<dbReference type="EMBL" id="JABFDN010000013">
    <property type="protein sequence ID" value="NPU68980.1"/>
    <property type="molecule type" value="Genomic_DNA"/>
</dbReference>
<keyword evidence="3" id="KW-1185">Reference proteome</keyword>
<dbReference type="PANTHER" id="PTHR39199:SF1">
    <property type="entry name" value="BLR5128 PROTEIN"/>
    <property type="match status" value="1"/>
</dbReference>
<accession>A0ABX2CMT3</accession>
<reference evidence="2" key="1">
    <citation type="submission" date="2020-05" db="EMBL/GenBank/DDBJ databases">
        <title>Nod-independent and nitrogen-fixing Bradyrhizobium aeschynomene sp. nov. isolated from nodules of Aeschynomene indica.</title>
        <authorList>
            <person name="Zhang Z."/>
        </authorList>
    </citation>
    <scope>NUCLEOTIDE SEQUENCE</scope>
    <source>
        <strain evidence="2">83012</strain>
    </source>
</reference>
<dbReference type="RefSeq" id="WP_172114041.1">
    <property type="nucleotide sequence ID" value="NZ_JABFDN010000013.1"/>
</dbReference>
<protein>
    <submittedName>
        <fullName evidence="2">ACT domain-containing protein</fullName>
    </submittedName>
</protein>
<evidence type="ECO:0000313" key="3">
    <source>
        <dbReference type="Proteomes" id="UP000886476"/>
    </source>
</evidence>
<dbReference type="InterPro" id="IPR045865">
    <property type="entry name" value="ACT-like_dom_sf"/>
</dbReference>
<dbReference type="InterPro" id="IPR018717">
    <property type="entry name" value="DUF2241"/>
</dbReference>
<dbReference type="Proteomes" id="UP000886476">
    <property type="component" value="Unassembled WGS sequence"/>
</dbReference>
<proteinExistence type="predicted"/>
<gene>
    <name evidence="2" type="ORF">HL667_28535</name>
</gene>
<dbReference type="Gene3D" id="3.30.2130.10">
    <property type="entry name" value="VC0802-like"/>
    <property type="match status" value="1"/>
</dbReference>
<evidence type="ECO:0000313" key="2">
    <source>
        <dbReference type="EMBL" id="NPU68980.1"/>
    </source>
</evidence>
<evidence type="ECO:0000259" key="1">
    <source>
        <dbReference type="Pfam" id="PF10000"/>
    </source>
</evidence>
<sequence>MEGERHLGALLQNMTPELQDGVFVFCCLSPAEAPPAALTPLMLFREREGITLIVRREEAEQAGLTYQFAARLITLSVHSALDAVGFLAAVTTALAAAGISVNAVSAFHHDHLFVPEAQAEQAMRVLQEVSRSAAGP</sequence>
<name>A0ABX2CMT3_9BRAD</name>
<dbReference type="SUPFAM" id="SSF55021">
    <property type="entry name" value="ACT-like"/>
    <property type="match status" value="2"/>
</dbReference>
<comment type="caution">
    <text evidence="2">The sequence shown here is derived from an EMBL/GenBank/DDBJ whole genome shotgun (WGS) entry which is preliminary data.</text>
</comment>
<dbReference type="PANTHER" id="PTHR39199">
    <property type="entry name" value="BLR5128 PROTEIN"/>
    <property type="match status" value="1"/>
</dbReference>
<dbReference type="Pfam" id="PF10000">
    <property type="entry name" value="ACT_3"/>
    <property type="match status" value="1"/>
</dbReference>